<dbReference type="Gene3D" id="3.40.50.720">
    <property type="entry name" value="NAD(P)-binding Rossmann-like Domain"/>
    <property type="match status" value="1"/>
</dbReference>
<evidence type="ECO:0000256" key="4">
    <source>
        <dbReference type="ARBA" id="ARBA00022833"/>
    </source>
</evidence>
<evidence type="ECO:0000259" key="6">
    <source>
        <dbReference type="SMART" id="SM00829"/>
    </source>
</evidence>
<keyword evidence="5" id="KW-0560">Oxidoreductase</keyword>
<dbReference type="InterPro" id="IPR020843">
    <property type="entry name" value="ER"/>
</dbReference>
<protein>
    <submittedName>
        <fullName evidence="7">Zinc-binding dehydrogenase</fullName>
    </submittedName>
</protein>
<evidence type="ECO:0000313" key="7">
    <source>
        <dbReference type="EMBL" id="MFD1716257.1"/>
    </source>
</evidence>
<dbReference type="PANTHER" id="PTHR43350:SF21">
    <property type="entry name" value="S-NITROSOMYCOTHIOL REDUCTASE MSCR"/>
    <property type="match status" value="1"/>
</dbReference>
<reference evidence="8" key="1">
    <citation type="journal article" date="2019" name="Int. J. Syst. Evol. Microbiol.">
        <title>The Global Catalogue of Microorganisms (GCM) 10K type strain sequencing project: providing services to taxonomists for standard genome sequencing and annotation.</title>
        <authorList>
            <consortium name="The Broad Institute Genomics Platform"/>
            <consortium name="The Broad Institute Genome Sequencing Center for Infectious Disease"/>
            <person name="Wu L."/>
            <person name="Ma J."/>
        </authorList>
    </citation>
    <scope>NUCLEOTIDE SEQUENCE [LARGE SCALE GENOMIC DNA]</scope>
    <source>
        <strain evidence="8">JCM 17130</strain>
    </source>
</reference>
<dbReference type="Gene3D" id="3.90.180.10">
    <property type="entry name" value="Medium-chain alcohol dehydrogenases, catalytic domain"/>
    <property type="match status" value="1"/>
</dbReference>
<dbReference type="Proteomes" id="UP001597277">
    <property type="component" value="Unassembled WGS sequence"/>
</dbReference>
<keyword evidence="4" id="KW-0862">Zinc</keyword>
<dbReference type="Pfam" id="PF08240">
    <property type="entry name" value="ADH_N"/>
    <property type="match status" value="1"/>
</dbReference>
<dbReference type="RefSeq" id="WP_388001708.1">
    <property type="nucleotide sequence ID" value="NZ_JBHUEE010000001.1"/>
</dbReference>
<evidence type="ECO:0000256" key="2">
    <source>
        <dbReference type="ARBA" id="ARBA00008072"/>
    </source>
</evidence>
<sequence length="374" mass="38471">MPRTITAAVLREIGQPLHVERLKLADPGDEEILVEIEAAGVCHSDLHYLRGELAAPLPLVPGHEGSGRVVSVGPRTSGAIRPGDRVALLWRPNCGRCAQCLAGAPIMCELGGVQAKVGGLPNRAIKMSDGAGAVHHLMGVSCFSDHVVVHERSVVTVPEDIPAEVAAIAGCAVITGVGAVRNVIGTCVGEPVVVMGIGGVGLAAIMGAKLAGAHPLIAVDIDNSKLALARRLGATHTVNSREADPVAEVFGVADSGAAWVIEAIGHPQTLSAAMRMLRPRGTVIAVGLGAGGQTFEVPINELVQRQKRVVGSLYGSSIPALDLPAIFDLYRSGRLPLDELVGERFALEDISDAFGALASGAVGRSIIVPEGAPS</sequence>
<dbReference type="SMART" id="SM00829">
    <property type="entry name" value="PKS_ER"/>
    <property type="match status" value="1"/>
</dbReference>
<keyword evidence="8" id="KW-1185">Reference proteome</keyword>
<dbReference type="InterPro" id="IPR013154">
    <property type="entry name" value="ADH-like_N"/>
</dbReference>
<dbReference type="InterPro" id="IPR036291">
    <property type="entry name" value="NAD(P)-bd_dom_sf"/>
</dbReference>
<name>A0ABW4L047_9MICO</name>
<evidence type="ECO:0000256" key="5">
    <source>
        <dbReference type="ARBA" id="ARBA00023002"/>
    </source>
</evidence>
<dbReference type="InterPro" id="IPR011032">
    <property type="entry name" value="GroES-like_sf"/>
</dbReference>
<comment type="similarity">
    <text evidence="2">Belongs to the zinc-containing alcohol dehydrogenase family.</text>
</comment>
<dbReference type="EMBL" id="JBHUEE010000001">
    <property type="protein sequence ID" value="MFD1716257.1"/>
    <property type="molecule type" value="Genomic_DNA"/>
</dbReference>
<dbReference type="PANTHER" id="PTHR43350">
    <property type="entry name" value="NAD-DEPENDENT ALCOHOL DEHYDROGENASE"/>
    <property type="match status" value="1"/>
</dbReference>
<dbReference type="SUPFAM" id="SSF50129">
    <property type="entry name" value="GroES-like"/>
    <property type="match status" value="1"/>
</dbReference>
<proteinExistence type="inferred from homology"/>
<evidence type="ECO:0000313" key="8">
    <source>
        <dbReference type="Proteomes" id="UP001597277"/>
    </source>
</evidence>
<comment type="cofactor">
    <cofactor evidence="1">
        <name>Zn(2+)</name>
        <dbReference type="ChEBI" id="CHEBI:29105"/>
    </cofactor>
</comment>
<dbReference type="SUPFAM" id="SSF51735">
    <property type="entry name" value="NAD(P)-binding Rossmann-fold domains"/>
    <property type="match status" value="1"/>
</dbReference>
<evidence type="ECO:0000256" key="1">
    <source>
        <dbReference type="ARBA" id="ARBA00001947"/>
    </source>
</evidence>
<dbReference type="Pfam" id="PF00107">
    <property type="entry name" value="ADH_zinc_N"/>
    <property type="match status" value="1"/>
</dbReference>
<organism evidence="7 8">
    <name type="scientific">Georgenia deserti</name>
    <dbReference type="NCBI Taxonomy" id="2093781"/>
    <lineage>
        <taxon>Bacteria</taxon>
        <taxon>Bacillati</taxon>
        <taxon>Actinomycetota</taxon>
        <taxon>Actinomycetes</taxon>
        <taxon>Micrococcales</taxon>
        <taxon>Bogoriellaceae</taxon>
        <taxon>Georgenia</taxon>
    </lineage>
</organism>
<keyword evidence="3" id="KW-0479">Metal-binding</keyword>
<feature type="domain" description="Enoyl reductase (ER)" evidence="6">
    <location>
        <begin position="14"/>
        <end position="367"/>
    </location>
</feature>
<evidence type="ECO:0000256" key="3">
    <source>
        <dbReference type="ARBA" id="ARBA00022723"/>
    </source>
</evidence>
<comment type="caution">
    <text evidence="7">The sequence shown here is derived from an EMBL/GenBank/DDBJ whole genome shotgun (WGS) entry which is preliminary data.</text>
</comment>
<accession>A0ABW4L047</accession>
<gene>
    <name evidence="7" type="ORF">ACFSE6_00280</name>
</gene>
<dbReference type="InterPro" id="IPR013149">
    <property type="entry name" value="ADH-like_C"/>
</dbReference>